<dbReference type="GO" id="GO:0016020">
    <property type="term" value="C:membrane"/>
    <property type="evidence" value="ECO:0007669"/>
    <property type="project" value="UniProtKB-SubCell"/>
</dbReference>
<dbReference type="PROSITE" id="PS01022">
    <property type="entry name" value="PTR2_1"/>
    <property type="match status" value="1"/>
</dbReference>
<protein>
    <submittedName>
        <fullName evidence="7">Uncharacterized protein</fullName>
    </submittedName>
</protein>
<evidence type="ECO:0000256" key="1">
    <source>
        <dbReference type="ARBA" id="ARBA00004141"/>
    </source>
</evidence>
<dbReference type="InterPro" id="IPR018456">
    <property type="entry name" value="PTR2_symporter_CS"/>
</dbReference>
<sequence>MEEETEAALLPRPEPPPLSAVDHLGRPASRCSSGRWPAALFTIGVEVAERFAFFGIMGNLMIYLTGPLGQPTPSAAAAVNAWLGSALLLPLLGSAVADSWLGRYRTIVCASLLYIIGLGMLTVSSVLAPAESSADRSEHSSVHVALFYISLYVVAFAQGGHKPCVQAFGADQFDEDDPEELASRSSFFNWWYFAAYGGNAVTVSVLNYVQESISWQLGFGIPCVAMIIALAVFVLGTKAYRFYPPKTNGSLLGQAGRSLLAWMPGWLASWHSKLPDDDHHNSLPSSSNGDAGNVEDTKLSDETTSLLKLFPVWATCLIYAVVVAQSFTFFTKQASTLDRRIGSIVVPAASLQNLSNASIMVFLPLYDRIFVPVARKYTKNPSGITMLQRIGIGLAISTVMVTVAALVEMRRLKMARDCGLLDKPQDVIPMSFLWIVPQYILIGLSDTFAIVGLQEFFYDQVPDNLRSLGLGLFLSIAGTGNFISSFFVYATDMVTSSIGGSWFSNNLNRAHLDYFYWSLTVLSALGLAAYMYFAQAYVHKKKVWLKYSGPCPCDLYLEGK</sequence>
<feature type="transmembrane region" description="Helical" evidence="6">
    <location>
        <begin position="468"/>
        <end position="490"/>
    </location>
</feature>
<organism evidence="7 8">
    <name type="scientific">Urochloa decumbens</name>
    <dbReference type="NCBI Taxonomy" id="240449"/>
    <lineage>
        <taxon>Eukaryota</taxon>
        <taxon>Viridiplantae</taxon>
        <taxon>Streptophyta</taxon>
        <taxon>Embryophyta</taxon>
        <taxon>Tracheophyta</taxon>
        <taxon>Spermatophyta</taxon>
        <taxon>Magnoliopsida</taxon>
        <taxon>Liliopsida</taxon>
        <taxon>Poales</taxon>
        <taxon>Poaceae</taxon>
        <taxon>PACMAD clade</taxon>
        <taxon>Panicoideae</taxon>
        <taxon>Panicodae</taxon>
        <taxon>Paniceae</taxon>
        <taxon>Melinidinae</taxon>
        <taxon>Urochloa</taxon>
    </lineage>
</organism>
<feature type="transmembrane region" description="Helical" evidence="6">
    <location>
        <begin position="51"/>
        <end position="69"/>
    </location>
</feature>
<dbReference type="EMBL" id="OZ075129">
    <property type="protein sequence ID" value="CAL4960214.1"/>
    <property type="molecule type" value="Genomic_DNA"/>
</dbReference>
<evidence type="ECO:0000256" key="5">
    <source>
        <dbReference type="ARBA" id="ARBA00023136"/>
    </source>
</evidence>
<dbReference type="SUPFAM" id="SSF103473">
    <property type="entry name" value="MFS general substrate transporter"/>
    <property type="match status" value="1"/>
</dbReference>
<dbReference type="PANTHER" id="PTHR11654">
    <property type="entry name" value="OLIGOPEPTIDE TRANSPORTER-RELATED"/>
    <property type="match status" value="1"/>
</dbReference>
<feature type="transmembrane region" description="Helical" evidence="6">
    <location>
        <begin position="342"/>
        <end position="366"/>
    </location>
</feature>
<feature type="transmembrane region" description="Helical" evidence="6">
    <location>
        <begin position="140"/>
        <end position="157"/>
    </location>
</feature>
<dbReference type="FunFam" id="1.20.1250.20:FF:001033">
    <property type="entry name" value="Oligopeptide transporter, kidney isoform"/>
    <property type="match status" value="1"/>
</dbReference>
<keyword evidence="4 6" id="KW-1133">Transmembrane helix</keyword>
<feature type="transmembrane region" description="Helical" evidence="6">
    <location>
        <begin position="514"/>
        <end position="533"/>
    </location>
</feature>
<evidence type="ECO:0000256" key="3">
    <source>
        <dbReference type="ARBA" id="ARBA00022692"/>
    </source>
</evidence>
<evidence type="ECO:0000256" key="6">
    <source>
        <dbReference type="SAM" id="Phobius"/>
    </source>
</evidence>
<accession>A0ABC8ZEA7</accession>
<comment type="subcellular location">
    <subcellularLocation>
        <location evidence="1">Membrane</location>
        <topology evidence="1">Multi-pass membrane protein</topology>
    </subcellularLocation>
</comment>
<dbReference type="FunFam" id="1.20.1250.20:FF:001017">
    <property type="entry name" value="Os08g0527700 protein"/>
    <property type="match status" value="1"/>
</dbReference>
<evidence type="ECO:0000313" key="8">
    <source>
        <dbReference type="Proteomes" id="UP001497457"/>
    </source>
</evidence>
<evidence type="ECO:0000256" key="4">
    <source>
        <dbReference type="ARBA" id="ARBA00022989"/>
    </source>
</evidence>
<evidence type="ECO:0000313" key="7">
    <source>
        <dbReference type="EMBL" id="CAL4960214.1"/>
    </source>
</evidence>
<feature type="transmembrane region" description="Helical" evidence="6">
    <location>
        <begin position="107"/>
        <end position="128"/>
    </location>
</feature>
<dbReference type="Gene3D" id="1.20.1250.20">
    <property type="entry name" value="MFS general substrate transporter like domains"/>
    <property type="match status" value="1"/>
</dbReference>
<dbReference type="Proteomes" id="UP001497457">
    <property type="component" value="Chromosome 19rd"/>
</dbReference>
<dbReference type="AlphaFoldDB" id="A0ABC8ZEA7"/>
<feature type="transmembrane region" description="Helical" evidence="6">
    <location>
        <begin position="75"/>
        <end position="95"/>
    </location>
</feature>
<comment type="similarity">
    <text evidence="2">Belongs to the major facilitator superfamily. Proton-dependent oligopeptide transporter (POT/PTR) (TC 2.A.17) family.</text>
</comment>
<keyword evidence="3 6" id="KW-0812">Transmembrane</keyword>
<gene>
    <name evidence="7" type="ORF">URODEC1_LOCUS44271</name>
</gene>
<evidence type="ECO:0000256" key="2">
    <source>
        <dbReference type="ARBA" id="ARBA00005982"/>
    </source>
</evidence>
<proteinExistence type="inferred from homology"/>
<reference evidence="7" key="1">
    <citation type="submission" date="2024-10" db="EMBL/GenBank/DDBJ databases">
        <authorList>
            <person name="Ryan C."/>
        </authorList>
    </citation>
    <scope>NUCLEOTIDE SEQUENCE [LARGE SCALE GENOMIC DNA]</scope>
</reference>
<dbReference type="InterPro" id="IPR000109">
    <property type="entry name" value="POT_fam"/>
</dbReference>
<feature type="transmembrane region" description="Helical" evidence="6">
    <location>
        <begin position="215"/>
        <end position="237"/>
    </location>
</feature>
<feature type="transmembrane region" description="Helical" evidence="6">
    <location>
        <begin position="190"/>
        <end position="209"/>
    </location>
</feature>
<feature type="transmembrane region" description="Helical" evidence="6">
    <location>
        <begin position="310"/>
        <end position="330"/>
    </location>
</feature>
<name>A0ABC8ZEA7_9POAL</name>
<feature type="transmembrane region" description="Helical" evidence="6">
    <location>
        <begin position="386"/>
        <end position="407"/>
    </location>
</feature>
<feature type="transmembrane region" description="Helical" evidence="6">
    <location>
        <begin position="249"/>
        <end position="268"/>
    </location>
</feature>
<dbReference type="Pfam" id="PF00854">
    <property type="entry name" value="PTR2"/>
    <property type="match status" value="1"/>
</dbReference>
<keyword evidence="5 6" id="KW-0472">Membrane</keyword>
<dbReference type="InterPro" id="IPR036259">
    <property type="entry name" value="MFS_trans_sf"/>
</dbReference>
<keyword evidence="8" id="KW-1185">Reference proteome</keyword>